<dbReference type="AlphaFoldDB" id="A0A1M7AVE0"/>
<dbReference type="RefSeq" id="WP_073479178.1">
    <property type="nucleotide sequence ID" value="NZ_FQZU01000074.1"/>
</dbReference>
<feature type="domain" description="SAF" evidence="2">
    <location>
        <begin position="12"/>
        <end position="84"/>
    </location>
</feature>
<accession>A0A1M7AVE0</accession>
<evidence type="ECO:0000313" key="4">
    <source>
        <dbReference type="Proteomes" id="UP000183994"/>
    </source>
</evidence>
<evidence type="ECO:0000313" key="3">
    <source>
        <dbReference type="EMBL" id="SHL46617.1"/>
    </source>
</evidence>
<keyword evidence="4" id="KW-1185">Reference proteome</keyword>
<dbReference type="OrthoDB" id="9804574at2"/>
<dbReference type="PANTHER" id="PTHR30536">
    <property type="entry name" value="ALTRONATE/GALACTARATE DEHYDRATASE"/>
    <property type="match status" value="1"/>
</dbReference>
<keyword evidence="1" id="KW-0456">Lyase</keyword>
<dbReference type="Proteomes" id="UP000183994">
    <property type="component" value="Unassembled WGS sequence"/>
</dbReference>
<dbReference type="Gene3D" id="2.30.130.110">
    <property type="match status" value="1"/>
</dbReference>
<organism evidence="3 4">
    <name type="scientific">Desulfatibacillum alkenivorans DSM 16219</name>
    <dbReference type="NCBI Taxonomy" id="1121393"/>
    <lineage>
        <taxon>Bacteria</taxon>
        <taxon>Pseudomonadati</taxon>
        <taxon>Thermodesulfobacteriota</taxon>
        <taxon>Desulfobacteria</taxon>
        <taxon>Desulfobacterales</taxon>
        <taxon>Desulfatibacillaceae</taxon>
        <taxon>Desulfatibacillum</taxon>
    </lineage>
</organism>
<evidence type="ECO:0000256" key="1">
    <source>
        <dbReference type="ARBA" id="ARBA00023239"/>
    </source>
</evidence>
<proteinExistence type="predicted"/>
<reference evidence="4" key="1">
    <citation type="submission" date="2016-11" db="EMBL/GenBank/DDBJ databases">
        <authorList>
            <person name="Varghese N."/>
            <person name="Submissions S."/>
        </authorList>
    </citation>
    <scope>NUCLEOTIDE SEQUENCE [LARGE SCALE GENOMIC DNA]</scope>
    <source>
        <strain evidence="4">DSM 16219</strain>
    </source>
</reference>
<dbReference type="STRING" id="1121393.SAMN02745216_05231"/>
<sequence>MKPNAIMVNPADNVAIALEDISRGEEVRVGEQVLCRTIADIAYSHKVLLKDLSEGDDVIKYGEIIGQAALDLKQGEWVHAHNLTLKGE</sequence>
<protein>
    <submittedName>
        <fullName evidence="3">Altronate dehydratase small subunit</fullName>
    </submittedName>
</protein>
<dbReference type="EMBL" id="FQZU01000074">
    <property type="protein sequence ID" value="SHL46617.1"/>
    <property type="molecule type" value="Genomic_DNA"/>
</dbReference>
<dbReference type="InterPro" id="IPR044144">
    <property type="entry name" value="SAF_UxaA/GarD"/>
</dbReference>
<dbReference type="CDD" id="cd11613">
    <property type="entry name" value="SAF_AH_GD"/>
    <property type="match status" value="1"/>
</dbReference>
<dbReference type="InterPro" id="IPR013974">
    <property type="entry name" value="SAF"/>
</dbReference>
<evidence type="ECO:0000259" key="2">
    <source>
        <dbReference type="SMART" id="SM00858"/>
    </source>
</evidence>
<dbReference type="SMART" id="SM00858">
    <property type="entry name" value="SAF"/>
    <property type="match status" value="1"/>
</dbReference>
<dbReference type="GO" id="GO:0019698">
    <property type="term" value="P:D-galacturonate catabolic process"/>
    <property type="evidence" value="ECO:0007669"/>
    <property type="project" value="TreeGrafter"/>
</dbReference>
<name>A0A1M7AVE0_9BACT</name>
<dbReference type="GO" id="GO:0016829">
    <property type="term" value="F:lyase activity"/>
    <property type="evidence" value="ECO:0007669"/>
    <property type="project" value="UniProtKB-KW"/>
</dbReference>
<dbReference type="Pfam" id="PF08666">
    <property type="entry name" value="SAF"/>
    <property type="match status" value="1"/>
</dbReference>
<dbReference type="PANTHER" id="PTHR30536:SF5">
    <property type="entry name" value="ALTRONATE DEHYDRATASE"/>
    <property type="match status" value="1"/>
</dbReference>
<dbReference type="InterPro" id="IPR052172">
    <property type="entry name" value="UxaA_altronate/galactarate_dh"/>
</dbReference>
<gene>
    <name evidence="3" type="ORF">SAMN02745216_05231</name>
</gene>